<evidence type="ECO:0000313" key="2">
    <source>
        <dbReference type="Proteomes" id="UP000294847"/>
    </source>
</evidence>
<name>A0A4P7MT55_PYROR</name>
<dbReference type="PROSITE" id="PS51450">
    <property type="entry name" value="LRR"/>
    <property type="match status" value="1"/>
</dbReference>
<dbReference type="InterPro" id="IPR001611">
    <property type="entry name" value="Leu-rich_rpt"/>
</dbReference>
<organism evidence="1 2">
    <name type="scientific">Pyricularia oryzae</name>
    <name type="common">Rice blast fungus</name>
    <name type="synonym">Magnaporthe oryzae</name>
    <dbReference type="NCBI Taxonomy" id="318829"/>
    <lineage>
        <taxon>Eukaryota</taxon>
        <taxon>Fungi</taxon>
        <taxon>Dikarya</taxon>
        <taxon>Ascomycota</taxon>
        <taxon>Pezizomycotina</taxon>
        <taxon>Sordariomycetes</taxon>
        <taxon>Sordariomycetidae</taxon>
        <taxon>Magnaporthales</taxon>
        <taxon>Pyriculariaceae</taxon>
        <taxon>Pyricularia</taxon>
    </lineage>
</organism>
<gene>
    <name evidence="1" type="ORF">PoMZ_09127</name>
</gene>
<sequence length="575" mass="64763">MTPSTSAVHILDFPTEVLSCIFGFVKLAEPFELDGLRYFENLTQNTTSIKSLRLVCTKFSTIATPLLLPIASCSVLDSKSLDRLDEISHHAIFSRLVKVVRVRLGFLDEVIAKDPVHLATYLSWTWRRHSKASDNAPSPLVDAVVDDWERLSMDPSSDVGAESLRILKSIHAEYKRRYLAQFEAHRSGASLRRLAQAMARMPAATRLVMDDEDHQYRNTSHLGALLIATVGAEVVDESSLAALAAPMSWYSCWHLKSTRAPDTALKLCHPPIDLIINLPVAVHQAGVALTGLRIINLQIPRYVPAWDSGAPYLRPLKLSARDELREACRTLQVLEVTPVIYVIGNHCTKDCKEAVDPVENFGWTYQPERRVQWTRFATIVKLMLSKSLRHLHLDSPSISFRLASWANAHNGDDFCEHMFGGYPLPNLEVLHLTNNSIGKGSELIQLIRNSEAIYQVRLIGISMRILADSGELIEEEGWSLVVDGLQEQTPRMRDNWLRLRGSVMNDEPVRITSASWGELNASPPELWDLGKDLFAKEIDGFSAVEDYIRGATDQNPLVEAQKLYPYEEWDHEGWR</sequence>
<accession>A0A4P7MT55</accession>
<dbReference type="AlphaFoldDB" id="A0A4P7MT55"/>
<evidence type="ECO:0008006" key="3">
    <source>
        <dbReference type="Google" id="ProtNLM"/>
    </source>
</evidence>
<dbReference type="EMBL" id="CP034204">
    <property type="protein sequence ID" value="QBZ53449.1"/>
    <property type="molecule type" value="Genomic_DNA"/>
</dbReference>
<protein>
    <recommendedName>
        <fullName evidence="3">F-box domain-containing protein</fullName>
    </recommendedName>
</protein>
<proteinExistence type="predicted"/>
<reference evidence="1 2" key="1">
    <citation type="journal article" date="2019" name="Mol. Biol. Evol.">
        <title>Blast fungal genomes show frequent chromosomal changes, gene gains and losses, and effector gene turnover.</title>
        <authorList>
            <person name="Gomez Luciano L.B."/>
            <person name="Jason Tsai I."/>
            <person name="Chuma I."/>
            <person name="Tosa Y."/>
            <person name="Chen Y.H."/>
            <person name="Li J.Y."/>
            <person name="Li M.Y."/>
            <person name="Jade Lu M.Y."/>
            <person name="Nakayashiki H."/>
            <person name="Li W.H."/>
        </authorList>
    </citation>
    <scope>NUCLEOTIDE SEQUENCE [LARGE SCALE GENOMIC DNA]</scope>
    <source>
        <strain evidence="1">MZ5-1-6</strain>
    </source>
</reference>
<dbReference type="Proteomes" id="UP000294847">
    <property type="component" value="Chromosome 1"/>
</dbReference>
<evidence type="ECO:0000313" key="1">
    <source>
        <dbReference type="EMBL" id="QBZ53449.1"/>
    </source>
</evidence>